<name>A0A0K8RDL3_IXORI</name>
<reference evidence="1" key="1">
    <citation type="submission" date="2012-12" db="EMBL/GenBank/DDBJ databases">
        <title>Identification and characterization of a phenylalanine ammonia-lyase gene family in Isatis indigotica Fort.</title>
        <authorList>
            <person name="Liu Q."/>
            <person name="Chen J."/>
            <person name="Zhou X."/>
            <person name="Di P."/>
            <person name="Xiao Y."/>
            <person name="Xuan H."/>
            <person name="Zhang L."/>
            <person name="Chen W."/>
        </authorList>
    </citation>
    <scope>NUCLEOTIDE SEQUENCE</scope>
    <source>
        <tissue evidence="1">Salivary gland</tissue>
    </source>
</reference>
<accession>A0A0K8RDL3</accession>
<sequence length="104" mass="11554">MVFSFSPTLKFSHCRGWLPWRGSSTLYERNLTHCVAFIRTTLVAFCSSCFDASYTRGNCSRSAIYSSSRCSSTSFAIASQLRFSSSCFANKFSLSTPQQNNGQA</sequence>
<evidence type="ECO:0000313" key="1">
    <source>
        <dbReference type="EMBL" id="JAA68958.1"/>
    </source>
</evidence>
<dbReference type="AlphaFoldDB" id="A0A0K8RDL3"/>
<protein>
    <submittedName>
        <fullName evidence="1">Putative salivary lipocalin</fullName>
    </submittedName>
</protein>
<proteinExistence type="evidence at transcript level"/>
<organism evidence="1">
    <name type="scientific">Ixodes ricinus</name>
    <name type="common">Common tick</name>
    <name type="synonym">Acarus ricinus</name>
    <dbReference type="NCBI Taxonomy" id="34613"/>
    <lineage>
        <taxon>Eukaryota</taxon>
        <taxon>Metazoa</taxon>
        <taxon>Ecdysozoa</taxon>
        <taxon>Arthropoda</taxon>
        <taxon>Chelicerata</taxon>
        <taxon>Arachnida</taxon>
        <taxon>Acari</taxon>
        <taxon>Parasitiformes</taxon>
        <taxon>Ixodida</taxon>
        <taxon>Ixodoidea</taxon>
        <taxon>Ixodidae</taxon>
        <taxon>Ixodinae</taxon>
        <taxon>Ixodes</taxon>
    </lineage>
</organism>
<dbReference type="EMBL" id="GADI01004850">
    <property type="protein sequence ID" value="JAA68958.1"/>
    <property type="molecule type" value="mRNA"/>
</dbReference>